<dbReference type="OrthoDB" id="6339427at2759"/>
<evidence type="ECO:0000256" key="9">
    <source>
        <dbReference type="SAM" id="Phobius"/>
    </source>
</evidence>
<dbReference type="PANTHER" id="PTHR48020:SF12">
    <property type="entry name" value="PROTON MYO-INOSITOL COTRANSPORTER"/>
    <property type="match status" value="1"/>
</dbReference>
<gene>
    <name evidence="11" type="ORF">A1Q2_05107</name>
</gene>
<dbReference type="HOGENOM" id="CLU_1012616_0_0_1"/>
<organism evidence="11 12">
    <name type="scientific">Trichosporon asahii var. asahii (strain CBS 8904)</name>
    <name type="common">Yeast</name>
    <dbReference type="NCBI Taxonomy" id="1220162"/>
    <lineage>
        <taxon>Eukaryota</taxon>
        <taxon>Fungi</taxon>
        <taxon>Dikarya</taxon>
        <taxon>Basidiomycota</taxon>
        <taxon>Agaricomycotina</taxon>
        <taxon>Tremellomycetes</taxon>
        <taxon>Trichosporonales</taxon>
        <taxon>Trichosporonaceae</taxon>
        <taxon>Trichosporon</taxon>
    </lineage>
</organism>
<dbReference type="InterPro" id="IPR036259">
    <property type="entry name" value="MFS_trans_sf"/>
</dbReference>
<dbReference type="Proteomes" id="UP000006757">
    <property type="component" value="Unassembled WGS sequence"/>
</dbReference>
<evidence type="ECO:0000256" key="6">
    <source>
        <dbReference type="ARBA" id="ARBA00022989"/>
    </source>
</evidence>
<dbReference type="AlphaFoldDB" id="K1WGM4"/>
<comment type="similarity">
    <text evidence="2">Belongs to the major facilitator superfamily. Sugar transporter (TC 2.A.1.1) family.</text>
</comment>
<evidence type="ECO:0000313" key="12">
    <source>
        <dbReference type="Proteomes" id="UP000006757"/>
    </source>
</evidence>
<dbReference type="InterPro" id="IPR020846">
    <property type="entry name" value="MFS_dom"/>
</dbReference>
<dbReference type="SUPFAM" id="SSF103473">
    <property type="entry name" value="MFS general substrate transporter"/>
    <property type="match status" value="1"/>
</dbReference>
<dbReference type="GO" id="GO:0022857">
    <property type="term" value="F:transmembrane transporter activity"/>
    <property type="evidence" value="ECO:0007669"/>
    <property type="project" value="InterPro"/>
</dbReference>
<feature type="transmembrane region" description="Helical" evidence="9">
    <location>
        <begin position="103"/>
        <end position="124"/>
    </location>
</feature>
<comment type="subcellular location">
    <subcellularLocation>
        <location evidence="1">Cell membrane</location>
        <topology evidence="1">Multi-pass membrane protein</topology>
    </subcellularLocation>
</comment>
<comment type="caution">
    <text evidence="11">The sequence shown here is derived from an EMBL/GenBank/DDBJ whole genome shotgun (WGS) entry which is preliminary data.</text>
</comment>
<accession>K1WGM4</accession>
<keyword evidence="4" id="KW-1003">Cell membrane</keyword>
<evidence type="ECO:0000256" key="3">
    <source>
        <dbReference type="ARBA" id="ARBA00022448"/>
    </source>
</evidence>
<dbReference type="PANTHER" id="PTHR48020">
    <property type="entry name" value="PROTON MYO-INOSITOL COTRANSPORTER"/>
    <property type="match status" value="1"/>
</dbReference>
<keyword evidence="5 9" id="KW-0812">Transmembrane</keyword>
<dbReference type="GO" id="GO:0005886">
    <property type="term" value="C:plasma membrane"/>
    <property type="evidence" value="ECO:0007669"/>
    <property type="project" value="UniProtKB-SubCell"/>
</dbReference>
<proteinExistence type="inferred from homology"/>
<evidence type="ECO:0000256" key="1">
    <source>
        <dbReference type="ARBA" id="ARBA00004651"/>
    </source>
</evidence>
<dbReference type="InParanoid" id="K1WGM4"/>
<sequence length="275" mass="28541">MPTSEPIPSDSDSILPPEDDTDDLIVPGENDGTLVAIRSDLGHALSISEKSAITAATTLGALIGALCVPIADRGRKKALAIANILFIAGALMQAVAGTVGLMVAGRVVVGLGVGLASATAPLYIGELAPRALRGRLVTVNVLTCTGGQVVAYGIGAMLQNHKGGWRWMVGLGALPAIVQILWLKFLPESPQRSRPGDFDSATNLSTRHARPSGEEDCPARVISEGDVTRRPLAVRETRSIASRTKPATAQAKTDNASDAADHDALPAPRGVQLQV</sequence>
<keyword evidence="3" id="KW-0813">Transport</keyword>
<dbReference type="STRING" id="1220162.K1WGM4"/>
<dbReference type="InterPro" id="IPR050814">
    <property type="entry name" value="Myo-inositol_Transporter"/>
</dbReference>
<keyword evidence="7 9" id="KW-0472">Membrane</keyword>
<evidence type="ECO:0000256" key="5">
    <source>
        <dbReference type="ARBA" id="ARBA00022692"/>
    </source>
</evidence>
<dbReference type="Gene3D" id="1.20.1250.20">
    <property type="entry name" value="MFS general substrate transporter like domains"/>
    <property type="match status" value="1"/>
</dbReference>
<dbReference type="InterPro" id="IPR005829">
    <property type="entry name" value="Sugar_transporter_CS"/>
</dbReference>
<evidence type="ECO:0000256" key="7">
    <source>
        <dbReference type="ARBA" id="ARBA00023136"/>
    </source>
</evidence>
<feature type="compositionally biased region" description="Low complexity" evidence="8">
    <location>
        <begin position="1"/>
        <end position="16"/>
    </location>
</feature>
<evidence type="ECO:0000256" key="2">
    <source>
        <dbReference type="ARBA" id="ARBA00010992"/>
    </source>
</evidence>
<feature type="compositionally biased region" description="Polar residues" evidence="8">
    <location>
        <begin position="239"/>
        <end position="256"/>
    </location>
</feature>
<keyword evidence="12" id="KW-1185">Reference proteome</keyword>
<dbReference type="EMBL" id="AMBO01000338">
    <property type="protein sequence ID" value="EKD00619.1"/>
    <property type="molecule type" value="Genomic_DNA"/>
</dbReference>
<feature type="transmembrane region" description="Helical" evidence="9">
    <location>
        <begin position="136"/>
        <end position="158"/>
    </location>
</feature>
<reference evidence="11 12" key="1">
    <citation type="journal article" date="2012" name="Eukaryot. Cell">
        <title>Genome sequence of the Trichosporon asahii environmental strain CBS 8904.</title>
        <authorList>
            <person name="Yang R.Y."/>
            <person name="Li H.T."/>
            <person name="Zhu H."/>
            <person name="Zhou G.P."/>
            <person name="Wang M."/>
            <person name="Wang L."/>
        </authorList>
    </citation>
    <scope>NUCLEOTIDE SEQUENCE [LARGE SCALE GENOMIC DNA]</scope>
    <source>
        <strain evidence="11 12">CBS 8904</strain>
    </source>
</reference>
<dbReference type="eggNOG" id="KOG0254">
    <property type="taxonomic scope" value="Eukaryota"/>
</dbReference>
<protein>
    <recommendedName>
        <fullName evidence="10">Major facilitator superfamily (MFS) profile domain-containing protein</fullName>
    </recommendedName>
</protein>
<keyword evidence="6 9" id="KW-1133">Transmembrane helix</keyword>
<evidence type="ECO:0000256" key="4">
    <source>
        <dbReference type="ARBA" id="ARBA00022475"/>
    </source>
</evidence>
<name>K1WGM4_TRIAC</name>
<feature type="transmembrane region" description="Helical" evidence="9">
    <location>
        <begin position="164"/>
        <end position="183"/>
    </location>
</feature>
<evidence type="ECO:0000256" key="8">
    <source>
        <dbReference type="SAM" id="MobiDB-lite"/>
    </source>
</evidence>
<dbReference type="PROSITE" id="PS00217">
    <property type="entry name" value="SUGAR_TRANSPORT_2"/>
    <property type="match status" value="1"/>
</dbReference>
<evidence type="ECO:0000259" key="10">
    <source>
        <dbReference type="PROSITE" id="PS50850"/>
    </source>
</evidence>
<feature type="region of interest" description="Disordered" evidence="8">
    <location>
        <begin position="1"/>
        <end position="20"/>
    </location>
</feature>
<dbReference type="Pfam" id="PF00083">
    <property type="entry name" value="Sugar_tr"/>
    <property type="match status" value="1"/>
</dbReference>
<feature type="transmembrane region" description="Helical" evidence="9">
    <location>
        <begin position="78"/>
        <end position="97"/>
    </location>
</feature>
<feature type="domain" description="Major facilitator superfamily (MFS) profile" evidence="10">
    <location>
        <begin position="1"/>
        <end position="275"/>
    </location>
</feature>
<evidence type="ECO:0000313" key="11">
    <source>
        <dbReference type="EMBL" id="EKD00619.1"/>
    </source>
</evidence>
<feature type="region of interest" description="Disordered" evidence="8">
    <location>
        <begin position="192"/>
        <end position="275"/>
    </location>
</feature>
<dbReference type="PROSITE" id="PS50850">
    <property type="entry name" value="MFS"/>
    <property type="match status" value="1"/>
</dbReference>
<feature type="compositionally biased region" description="Basic and acidic residues" evidence="8">
    <location>
        <begin position="226"/>
        <end position="238"/>
    </location>
</feature>
<dbReference type="InterPro" id="IPR005828">
    <property type="entry name" value="MFS_sugar_transport-like"/>
</dbReference>
<feature type="transmembrane region" description="Helical" evidence="9">
    <location>
        <begin position="52"/>
        <end position="71"/>
    </location>
</feature>